<accession>A0A3B0C8G2</accession>
<sequence length="153" mass="17468">MIKDLGFGECIQLLCNNYIGHLAYIAGESPFVIPITYYYDQSHNSIISYSQEGHKIDAMRKNRSVSMEVDEIESVNRWKSVLAHGKFEELSSINAKHLLHEFSNGVKEIINRKQTKKLQFISEFSSKLGAERTSPIVYRIQLLEITGKQRSGS</sequence>
<dbReference type="SUPFAM" id="SSF50475">
    <property type="entry name" value="FMN-binding split barrel"/>
    <property type="match status" value="1"/>
</dbReference>
<organism evidence="1 2">
    <name type="scientific">Ulvibacterium marinum</name>
    <dbReference type="NCBI Taxonomy" id="2419782"/>
    <lineage>
        <taxon>Bacteria</taxon>
        <taxon>Pseudomonadati</taxon>
        <taxon>Bacteroidota</taxon>
        <taxon>Flavobacteriia</taxon>
        <taxon>Flavobacteriales</taxon>
        <taxon>Flavobacteriaceae</taxon>
        <taxon>Ulvibacterium</taxon>
    </lineage>
</organism>
<keyword evidence="2" id="KW-1185">Reference proteome</keyword>
<gene>
    <name evidence="1" type="ORF">D7Z94_18475</name>
</gene>
<proteinExistence type="predicted"/>
<name>A0A3B0C8G2_9FLAO</name>
<dbReference type="RefSeq" id="WP_120713026.1">
    <property type="nucleotide sequence ID" value="NZ_RBCJ01000003.1"/>
</dbReference>
<protein>
    <submittedName>
        <fullName evidence="1">Flavin mononucleotide-binding protein</fullName>
    </submittedName>
</protein>
<dbReference type="OrthoDB" id="9794935at2"/>
<dbReference type="InterPro" id="IPR012349">
    <property type="entry name" value="Split_barrel_FMN-bd"/>
</dbReference>
<evidence type="ECO:0000313" key="1">
    <source>
        <dbReference type="EMBL" id="RKN80217.1"/>
    </source>
</evidence>
<evidence type="ECO:0000313" key="2">
    <source>
        <dbReference type="Proteomes" id="UP000276603"/>
    </source>
</evidence>
<dbReference type="Proteomes" id="UP000276603">
    <property type="component" value="Unassembled WGS sequence"/>
</dbReference>
<dbReference type="AlphaFoldDB" id="A0A3B0C8G2"/>
<comment type="caution">
    <text evidence="1">The sequence shown here is derived from an EMBL/GenBank/DDBJ whole genome shotgun (WGS) entry which is preliminary data.</text>
</comment>
<dbReference type="InterPro" id="IPR024747">
    <property type="entry name" value="Pyridox_Oxase-rel"/>
</dbReference>
<dbReference type="Gene3D" id="2.30.110.10">
    <property type="entry name" value="Electron Transport, Fmn-binding Protein, Chain A"/>
    <property type="match status" value="1"/>
</dbReference>
<dbReference type="EMBL" id="RBCJ01000003">
    <property type="protein sequence ID" value="RKN80217.1"/>
    <property type="molecule type" value="Genomic_DNA"/>
</dbReference>
<reference evidence="1 2" key="1">
    <citation type="submission" date="2018-10" db="EMBL/GenBank/DDBJ databases">
        <title>Ulvibacterium marinum gen. nov., sp. nov., a novel marine bacterium of the family Flavobacteriaceae, isolated from a culture of the green alga Ulva prolifera.</title>
        <authorList>
            <person name="Zhang Z."/>
        </authorList>
    </citation>
    <scope>NUCLEOTIDE SEQUENCE [LARGE SCALE GENOMIC DNA]</scope>
    <source>
        <strain evidence="1 2">CCMM003</strain>
    </source>
</reference>
<dbReference type="Pfam" id="PF12900">
    <property type="entry name" value="Pyridox_ox_2"/>
    <property type="match status" value="1"/>
</dbReference>